<gene>
    <name evidence="2" type="ORF">PCOR1329_LOCUS58490</name>
</gene>
<feature type="non-terminal residue" evidence="2">
    <location>
        <position position="1"/>
    </location>
</feature>
<feature type="non-terminal residue" evidence="2">
    <location>
        <position position="171"/>
    </location>
</feature>
<feature type="compositionally biased region" description="Pro residues" evidence="1">
    <location>
        <begin position="1"/>
        <end position="14"/>
    </location>
</feature>
<dbReference type="EMBL" id="CAUYUJ010017255">
    <property type="protein sequence ID" value="CAK0873230.1"/>
    <property type="molecule type" value="Genomic_DNA"/>
</dbReference>
<protein>
    <submittedName>
        <fullName evidence="2">Uncharacterized protein</fullName>
    </submittedName>
</protein>
<organism evidence="2 3">
    <name type="scientific">Prorocentrum cordatum</name>
    <dbReference type="NCBI Taxonomy" id="2364126"/>
    <lineage>
        <taxon>Eukaryota</taxon>
        <taxon>Sar</taxon>
        <taxon>Alveolata</taxon>
        <taxon>Dinophyceae</taxon>
        <taxon>Prorocentrales</taxon>
        <taxon>Prorocentraceae</taxon>
        <taxon>Prorocentrum</taxon>
    </lineage>
</organism>
<dbReference type="Proteomes" id="UP001189429">
    <property type="component" value="Unassembled WGS sequence"/>
</dbReference>
<reference evidence="2" key="1">
    <citation type="submission" date="2023-10" db="EMBL/GenBank/DDBJ databases">
        <authorList>
            <person name="Chen Y."/>
            <person name="Shah S."/>
            <person name="Dougan E. K."/>
            <person name="Thang M."/>
            <person name="Chan C."/>
        </authorList>
    </citation>
    <scope>NUCLEOTIDE SEQUENCE [LARGE SCALE GENOMIC DNA]</scope>
</reference>
<evidence type="ECO:0000313" key="2">
    <source>
        <dbReference type="EMBL" id="CAK0873230.1"/>
    </source>
</evidence>
<evidence type="ECO:0000256" key="1">
    <source>
        <dbReference type="SAM" id="MobiDB-lite"/>
    </source>
</evidence>
<comment type="caution">
    <text evidence="2">The sequence shown here is derived from an EMBL/GenBank/DDBJ whole genome shotgun (WGS) entry which is preliminary data.</text>
</comment>
<sequence length="171" mass="18438">PPLAIRSPPAPPPVIQRASAPTGAAMGYGDWDRDRRDDRGGGGSWGDRDRRDDRGGGSWGGRDRSRSRGGDRGGGGGKGDSKGSFSNSDLGANLKTIHWRDERLVKFEKDFYQEHPAVAAMTPEQADYLRKAKNITIVSGDRIPKPVRSRRAARAAAAVRPGACHSGEVHR</sequence>
<keyword evidence="3" id="KW-1185">Reference proteome</keyword>
<accession>A0ABN9VJ05</accession>
<feature type="region of interest" description="Disordered" evidence="1">
    <location>
        <begin position="1"/>
        <end position="93"/>
    </location>
</feature>
<evidence type="ECO:0000313" key="3">
    <source>
        <dbReference type="Proteomes" id="UP001189429"/>
    </source>
</evidence>
<name>A0ABN9VJ05_9DINO</name>
<proteinExistence type="predicted"/>
<feature type="compositionally biased region" description="Basic and acidic residues" evidence="1">
    <location>
        <begin position="30"/>
        <end position="71"/>
    </location>
</feature>